<name>D8LFU0_ECTSI</name>
<evidence type="ECO:0000313" key="2">
    <source>
        <dbReference type="Proteomes" id="UP000002630"/>
    </source>
</evidence>
<reference evidence="1 2" key="1">
    <citation type="journal article" date="2010" name="Nature">
        <title>The Ectocarpus genome and the independent evolution of multicellularity in brown algae.</title>
        <authorList>
            <person name="Cock J.M."/>
            <person name="Sterck L."/>
            <person name="Rouze P."/>
            <person name="Scornet D."/>
            <person name="Allen A.E."/>
            <person name="Amoutzias G."/>
            <person name="Anthouard V."/>
            <person name="Artiguenave F."/>
            <person name="Aury J.M."/>
            <person name="Badger J.H."/>
            <person name="Beszteri B."/>
            <person name="Billiau K."/>
            <person name="Bonnet E."/>
            <person name="Bothwell J.H."/>
            <person name="Bowler C."/>
            <person name="Boyen C."/>
            <person name="Brownlee C."/>
            <person name="Carrano C.J."/>
            <person name="Charrier B."/>
            <person name="Cho G.Y."/>
            <person name="Coelho S.M."/>
            <person name="Collen J."/>
            <person name="Corre E."/>
            <person name="Da Silva C."/>
            <person name="Delage L."/>
            <person name="Delaroque N."/>
            <person name="Dittami S.M."/>
            <person name="Doulbeau S."/>
            <person name="Elias M."/>
            <person name="Farnham G."/>
            <person name="Gachon C.M."/>
            <person name="Gschloessl B."/>
            <person name="Heesch S."/>
            <person name="Jabbari K."/>
            <person name="Jubin C."/>
            <person name="Kawai H."/>
            <person name="Kimura K."/>
            <person name="Kloareg B."/>
            <person name="Kupper F.C."/>
            <person name="Lang D."/>
            <person name="Le Bail A."/>
            <person name="Leblanc C."/>
            <person name="Lerouge P."/>
            <person name="Lohr M."/>
            <person name="Lopez P.J."/>
            <person name="Martens C."/>
            <person name="Maumus F."/>
            <person name="Michel G."/>
            <person name="Miranda-Saavedra D."/>
            <person name="Morales J."/>
            <person name="Moreau H."/>
            <person name="Motomura T."/>
            <person name="Nagasato C."/>
            <person name="Napoli C.A."/>
            <person name="Nelson D.R."/>
            <person name="Nyvall-Collen P."/>
            <person name="Peters A.F."/>
            <person name="Pommier C."/>
            <person name="Potin P."/>
            <person name="Poulain J."/>
            <person name="Quesneville H."/>
            <person name="Read B."/>
            <person name="Rensing S.A."/>
            <person name="Ritter A."/>
            <person name="Rousvoal S."/>
            <person name="Samanta M."/>
            <person name="Samson G."/>
            <person name="Schroeder D.C."/>
            <person name="Segurens B."/>
            <person name="Strittmatter M."/>
            <person name="Tonon T."/>
            <person name="Tregear J.W."/>
            <person name="Valentin K."/>
            <person name="von Dassow P."/>
            <person name="Yamagishi T."/>
            <person name="Van de Peer Y."/>
            <person name="Wincker P."/>
        </authorList>
    </citation>
    <scope>NUCLEOTIDE SEQUENCE [LARGE SCALE GENOMIC DNA]</scope>
    <source>
        <strain evidence="2">Ec32 / CCAP1310/4</strain>
    </source>
</reference>
<dbReference type="InParanoid" id="D8LFU0"/>
<accession>D8LFU0</accession>
<protein>
    <submittedName>
        <fullName evidence="1">Uncharacterized protein</fullName>
    </submittedName>
</protein>
<sequence>MEYPRYRAGYENVEEGQAKWALSVIGKIADAIDAPTHTVTLAAMTLGVAGGVPGFMDGLTNEQICLLPAACVGDSICRLLESGTEESPACDFNTVTDAMLAITKTSSEGRGDGGSDIFGETSDEDAKTQLFALVVLLNNALPEGLSCPESLHFIRILADQSGLCGTRTDQELEDFFDQNRQARSYRGLEQLAPHAFAVGHSARRLL</sequence>
<evidence type="ECO:0000313" key="1">
    <source>
        <dbReference type="EMBL" id="CBN75664.1"/>
    </source>
</evidence>
<dbReference type="Proteomes" id="UP000002630">
    <property type="component" value="Unassembled WGS sequence"/>
</dbReference>
<gene>
    <name evidence="1" type="ORF">Esi_0151_0071</name>
</gene>
<dbReference type="EMBL" id="FN649760">
    <property type="protein sequence ID" value="CBN75664.1"/>
    <property type="molecule type" value="Genomic_DNA"/>
</dbReference>
<organism evidence="1 2">
    <name type="scientific">Ectocarpus siliculosus</name>
    <name type="common">Brown alga</name>
    <name type="synonym">Conferva siliculosa</name>
    <dbReference type="NCBI Taxonomy" id="2880"/>
    <lineage>
        <taxon>Eukaryota</taxon>
        <taxon>Sar</taxon>
        <taxon>Stramenopiles</taxon>
        <taxon>Ochrophyta</taxon>
        <taxon>PX clade</taxon>
        <taxon>Phaeophyceae</taxon>
        <taxon>Ectocarpales</taxon>
        <taxon>Ectocarpaceae</taxon>
        <taxon>Ectocarpus</taxon>
    </lineage>
</organism>
<proteinExistence type="predicted"/>
<keyword evidence="2" id="KW-1185">Reference proteome</keyword>
<dbReference type="AlphaFoldDB" id="D8LFU0"/>